<dbReference type="GO" id="GO:0016787">
    <property type="term" value="F:hydrolase activity"/>
    <property type="evidence" value="ECO:0007669"/>
    <property type="project" value="UniProtKB-KW"/>
</dbReference>
<dbReference type="CDD" id="cd01427">
    <property type="entry name" value="HAD_like"/>
    <property type="match status" value="1"/>
</dbReference>
<dbReference type="SUPFAM" id="SSF56784">
    <property type="entry name" value="HAD-like"/>
    <property type="match status" value="1"/>
</dbReference>
<dbReference type="Proteomes" id="UP000317178">
    <property type="component" value="Chromosome"/>
</dbReference>
<evidence type="ECO:0000256" key="1">
    <source>
        <dbReference type="SAM" id="SignalP"/>
    </source>
</evidence>
<dbReference type="OrthoDB" id="9799365at2"/>
<dbReference type="Gene3D" id="3.40.50.1000">
    <property type="entry name" value="HAD superfamily/HAD-like"/>
    <property type="match status" value="1"/>
</dbReference>
<dbReference type="KEGG" id="plon:Pla110_40630"/>
<keyword evidence="2" id="KW-0378">Hydrolase</keyword>
<feature type="signal peptide" evidence="1">
    <location>
        <begin position="1"/>
        <end position="20"/>
    </location>
</feature>
<dbReference type="AlphaFoldDB" id="A0A518CSV7"/>
<reference evidence="2 3" key="1">
    <citation type="submission" date="2019-02" db="EMBL/GenBank/DDBJ databases">
        <title>Deep-cultivation of Planctomycetes and their phenomic and genomic characterization uncovers novel biology.</title>
        <authorList>
            <person name="Wiegand S."/>
            <person name="Jogler M."/>
            <person name="Boedeker C."/>
            <person name="Pinto D."/>
            <person name="Vollmers J."/>
            <person name="Rivas-Marin E."/>
            <person name="Kohn T."/>
            <person name="Peeters S.H."/>
            <person name="Heuer A."/>
            <person name="Rast P."/>
            <person name="Oberbeckmann S."/>
            <person name="Bunk B."/>
            <person name="Jeske O."/>
            <person name="Meyerdierks A."/>
            <person name="Storesund J.E."/>
            <person name="Kallscheuer N."/>
            <person name="Luecker S."/>
            <person name="Lage O.M."/>
            <person name="Pohl T."/>
            <person name="Merkel B.J."/>
            <person name="Hornburger P."/>
            <person name="Mueller R.-W."/>
            <person name="Bruemmer F."/>
            <person name="Labrenz M."/>
            <person name="Spormann A.M."/>
            <person name="Op den Camp H."/>
            <person name="Overmann J."/>
            <person name="Amann R."/>
            <person name="Jetten M.S.M."/>
            <person name="Mascher T."/>
            <person name="Medema M.H."/>
            <person name="Devos D.P."/>
            <person name="Kaster A.-K."/>
            <person name="Ovreas L."/>
            <person name="Rohde M."/>
            <person name="Galperin M.Y."/>
            <person name="Jogler C."/>
        </authorList>
    </citation>
    <scope>NUCLEOTIDE SEQUENCE [LARGE SCALE GENOMIC DNA]</scope>
    <source>
        <strain evidence="2 3">Pla110</strain>
    </source>
</reference>
<name>A0A518CSV7_9PLAN</name>
<accession>A0A518CSV7</accession>
<protein>
    <submittedName>
        <fullName evidence="2">Haloacid dehalogenase-like hydrolase</fullName>
    </submittedName>
</protein>
<evidence type="ECO:0000313" key="2">
    <source>
        <dbReference type="EMBL" id="QDU82308.1"/>
    </source>
</evidence>
<dbReference type="Pfam" id="PF12710">
    <property type="entry name" value="HAD"/>
    <property type="match status" value="1"/>
</dbReference>
<dbReference type="InterPro" id="IPR036412">
    <property type="entry name" value="HAD-like_sf"/>
</dbReference>
<organism evidence="2 3">
    <name type="scientific">Polystyrenella longa</name>
    <dbReference type="NCBI Taxonomy" id="2528007"/>
    <lineage>
        <taxon>Bacteria</taxon>
        <taxon>Pseudomonadati</taxon>
        <taxon>Planctomycetota</taxon>
        <taxon>Planctomycetia</taxon>
        <taxon>Planctomycetales</taxon>
        <taxon>Planctomycetaceae</taxon>
        <taxon>Polystyrenella</taxon>
    </lineage>
</organism>
<keyword evidence="3" id="KW-1185">Reference proteome</keyword>
<gene>
    <name evidence="2" type="ORF">Pla110_40630</name>
</gene>
<sequence precursor="true">MLRCILLSCSFLLMGNLLSAADPLSSWNETETKTKVMQFVGSITEEGGEQYVAPEDRIAVFDNDGTLWCEQPFYNQLAFALYRVHQLAPSHPEWNEKEPFRSVLNGDLKKVFASGEKGILALVAATHSGITETEFKNAVMDWTNHSEHPRFKRSYLECVYQPQLELLAYLRANGFKTYIVSGGGIDFMRPWTEEVYGIPPEQVVGSSSKSSYEVREGVGVIVKQPELNFFDDKDGKPVGIQQHIGKRPILAFGNSDGDFQMLEYTTTGDGPRLGLLVHHDDTEREYAYDRDSHIGQLARGLDEAKARGWVIVSMKNDWNEVFPAE</sequence>
<dbReference type="EMBL" id="CP036281">
    <property type="protein sequence ID" value="QDU82308.1"/>
    <property type="molecule type" value="Genomic_DNA"/>
</dbReference>
<dbReference type="InterPro" id="IPR023214">
    <property type="entry name" value="HAD_sf"/>
</dbReference>
<keyword evidence="1" id="KW-0732">Signal</keyword>
<dbReference type="RefSeq" id="WP_144998375.1">
    <property type="nucleotide sequence ID" value="NZ_CP036281.1"/>
</dbReference>
<dbReference type="PANTHER" id="PTHR43344">
    <property type="entry name" value="PHOSPHOSERINE PHOSPHATASE"/>
    <property type="match status" value="1"/>
</dbReference>
<dbReference type="InterPro" id="IPR050582">
    <property type="entry name" value="HAD-like_SerB"/>
</dbReference>
<feature type="chain" id="PRO_5021811708" evidence="1">
    <location>
        <begin position="21"/>
        <end position="325"/>
    </location>
</feature>
<evidence type="ECO:0000313" key="3">
    <source>
        <dbReference type="Proteomes" id="UP000317178"/>
    </source>
</evidence>
<proteinExistence type="predicted"/>